<feature type="compositionally biased region" description="Basic and acidic residues" evidence="1">
    <location>
        <begin position="45"/>
        <end position="58"/>
    </location>
</feature>
<name>Q1AYY3_RUBXD</name>
<dbReference type="RefSeq" id="WP_011563413.1">
    <property type="nucleotide sequence ID" value="NC_008148.1"/>
</dbReference>
<accession>Q1AYY3</accession>
<feature type="region of interest" description="Disordered" evidence="1">
    <location>
        <begin position="34"/>
        <end position="66"/>
    </location>
</feature>
<dbReference type="Pfam" id="PF04328">
    <property type="entry name" value="Sel_put"/>
    <property type="match status" value="1"/>
</dbReference>
<keyword evidence="3" id="KW-1185">Reference proteome</keyword>
<proteinExistence type="predicted"/>
<dbReference type="EMBL" id="CP000386">
    <property type="protein sequence ID" value="ABG03395.1"/>
    <property type="molecule type" value="Genomic_DNA"/>
</dbReference>
<evidence type="ECO:0000256" key="1">
    <source>
        <dbReference type="SAM" id="MobiDB-lite"/>
    </source>
</evidence>
<evidence type="ECO:0000313" key="2">
    <source>
        <dbReference type="EMBL" id="ABG03395.1"/>
    </source>
</evidence>
<protein>
    <recommendedName>
        <fullName evidence="4">YbdD/YjiX family protein</fullName>
    </recommendedName>
</protein>
<dbReference type="OrthoDB" id="3541280at2"/>
<dbReference type="Proteomes" id="UP000006637">
    <property type="component" value="Chromosome"/>
</dbReference>
<dbReference type="AlphaFoldDB" id="Q1AYY3"/>
<dbReference type="eggNOG" id="COG2879">
    <property type="taxonomic scope" value="Bacteria"/>
</dbReference>
<sequence length="66" mass="7890">MAHGNRLGAALRYAWDYLKEVSGENAYDHYLRRHRATHPGKPPMSRREFYRRRQDERFSNPGSRCP</sequence>
<dbReference type="HOGENOM" id="CLU_171734_2_1_11"/>
<dbReference type="InterPro" id="IPR007423">
    <property type="entry name" value="Sel_put"/>
</dbReference>
<reference evidence="2 3" key="1">
    <citation type="submission" date="2006-06" db="EMBL/GenBank/DDBJ databases">
        <title>Complete sequence of Rubrobacter xylanophilus DSM 9941.</title>
        <authorList>
            <consortium name="US DOE Joint Genome Institute"/>
            <person name="Copeland A."/>
            <person name="Lucas S."/>
            <person name="Lapidus A."/>
            <person name="Barry K."/>
            <person name="Detter J.C."/>
            <person name="Glavina del Rio T."/>
            <person name="Hammon N."/>
            <person name="Israni S."/>
            <person name="Dalin E."/>
            <person name="Tice H."/>
            <person name="Pitluck S."/>
            <person name="Munk A.C."/>
            <person name="Brettin T."/>
            <person name="Bruce D."/>
            <person name="Han C."/>
            <person name="Tapia R."/>
            <person name="Gilna P."/>
            <person name="Schmutz J."/>
            <person name="Larimer F."/>
            <person name="Land M."/>
            <person name="Hauser L."/>
            <person name="Kyrpides N."/>
            <person name="Lykidis A."/>
            <person name="da Costa M.S."/>
            <person name="Rainey F.A."/>
            <person name="Empadinhas N."/>
            <person name="Jolivet E."/>
            <person name="Battista J.R."/>
            <person name="Richardson P."/>
        </authorList>
    </citation>
    <scope>NUCLEOTIDE SEQUENCE [LARGE SCALE GENOMIC DNA]</scope>
    <source>
        <strain evidence="3">DSM 9941 / NBRC 16129 / PRD-1</strain>
    </source>
</reference>
<dbReference type="STRING" id="266117.Rxyl_0421"/>
<organism evidence="2 3">
    <name type="scientific">Rubrobacter xylanophilus (strain DSM 9941 / JCM 11954 / NBRC 16129 / PRD-1)</name>
    <dbReference type="NCBI Taxonomy" id="266117"/>
    <lineage>
        <taxon>Bacteria</taxon>
        <taxon>Bacillati</taxon>
        <taxon>Actinomycetota</taxon>
        <taxon>Rubrobacteria</taxon>
        <taxon>Rubrobacterales</taxon>
        <taxon>Rubrobacteraceae</taxon>
        <taxon>Rubrobacter</taxon>
    </lineage>
</organism>
<gene>
    <name evidence="2" type="ordered locus">Rxyl_0421</name>
</gene>
<evidence type="ECO:0000313" key="3">
    <source>
        <dbReference type="Proteomes" id="UP000006637"/>
    </source>
</evidence>
<evidence type="ECO:0008006" key="4">
    <source>
        <dbReference type="Google" id="ProtNLM"/>
    </source>
</evidence>
<dbReference type="KEGG" id="rxy:Rxyl_0421"/>